<name>A0ACA9NED3_9GLOM</name>
<comment type="caution">
    <text evidence="1">The sequence shown here is derived from an EMBL/GenBank/DDBJ whole genome shotgun (WGS) entry which is preliminary data.</text>
</comment>
<protein>
    <submittedName>
        <fullName evidence="1">8667_t:CDS:1</fullName>
    </submittedName>
</protein>
<dbReference type="Proteomes" id="UP000789860">
    <property type="component" value="Unassembled WGS sequence"/>
</dbReference>
<sequence length="130" mass="15942">LCEIIVRYEFQPEFDKRIEQETFKYLKRKYSENFYKTVKRQKVDSKVIILTGRIGVGKTTFGEKFAKYLEDKELKKEVEKINRLTGYDYMIFDRTYIDTKAFTYHNIKKQDVLDYLQERRLEIDFKNIHK</sequence>
<feature type="non-terminal residue" evidence="1">
    <location>
        <position position="130"/>
    </location>
</feature>
<gene>
    <name evidence="1" type="ORF">SCALOS_LOCUS8212</name>
</gene>
<evidence type="ECO:0000313" key="1">
    <source>
        <dbReference type="EMBL" id="CAG8637838.1"/>
    </source>
</evidence>
<organism evidence="1 2">
    <name type="scientific">Scutellospora calospora</name>
    <dbReference type="NCBI Taxonomy" id="85575"/>
    <lineage>
        <taxon>Eukaryota</taxon>
        <taxon>Fungi</taxon>
        <taxon>Fungi incertae sedis</taxon>
        <taxon>Mucoromycota</taxon>
        <taxon>Glomeromycotina</taxon>
        <taxon>Glomeromycetes</taxon>
        <taxon>Diversisporales</taxon>
        <taxon>Gigasporaceae</taxon>
        <taxon>Scutellospora</taxon>
    </lineage>
</organism>
<dbReference type="EMBL" id="CAJVPM010020968">
    <property type="protein sequence ID" value="CAG8637838.1"/>
    <property type="molecule type" value="Genomic_DNA"/>
</dbReference>
<proteinExistence type="predicted"/>
<keyword evidence="2" id="KW-1185">Reference proteome</keyword>
<evidence type="ECO:0000313" key="2">
    <source>
        <dbReference type="Proteomes" id="UP000789860"/>
    </source>
</evidence>
<reference evidence="1" key="1">
    <citation type="submission" date="2021-06" db="EMBL/GenBank/DDBJ databases">
        <authorList>
            <person name="Kallberg Y."/>
            <person name="Tangrot J."/>
            <person name="Rosling A."/>
        </authorList>
    </citation>
    <scope>NUCLEOTIDE SEQUENCE</scope>
    <source>
        <strain evidence="1">AU212A</strain>
    </source>
</reference>
<feature type="non-terminal residue" evidence="1">
    <location>
        <position position="1"/>
    </location>
</feature>
<accession>A0ACA9NED3</accession>